<protein>
    <submittedName>
        <fullName evidence="1">Uncharacterized protein</fullName>
    </submittedName>
</protein>
<keyword evidence="2" id="KW-1185">Reference proteome</keyword>
<evidence type="ECO:0000313" key="2">
    <source>
        <dbReference type="Proteomes" id="UP000036873"/>
    </source>
</evidence>
<dbReference type="STRING" id="52689.AKG39_08600"/>
<accession>A0A0L6U2R5</accession>
<dbReference type="PATRIC" id="fig|52689.4.peg.927"/>
<organism evidence="1 2">
    <name type="scientific">Acetobacterium bakii</name>
    <dbReference type="NCBI Taxonomy" id="52689"/>
    <lineage>
        <taxon>Bacteria</taxon>
        <taxon>Bacillati</taxon>
        <taxon>Bacillota</taxon>
        <taxon>Clostridia</taxon>
        <taxon>Eubacteriales</taxon>
        <taxon>Eubacteriaceae</taxon>
        <taxon>Acetobacterium</taxon>
    </lineage>
</organism>
<dbReference type="Proteomes" id="UP000036873">
    <property type="component" value="Unassembled WGS sequence"/>
</dbReference>
<dbReference type="Pfam" id="PF19677">
    <property type="entry name" value="DUF6179"/>
    <property type="match status" value="1"/>
</dbReference>
<comment type="caution">
    <text evidence="1">The sequence shown here is derived from an EMBL/GenBank/DDBJ whole genome shotgun (WGS) entry which is preliminary data.</text>
</comment>
<name>A0A0L6U2R5_9FIRM</name>
<dbReference type="AlphaFoldDB" id="A0A0L6U2R5"/>
<gene>
    <name evidence="1" type="ORF">AKG39_08600</name>
</gene>
<dbReference type="InterPro" id="IPR045751">
    <property type="entry name" value="DUF6179"/>
</dbReference>
<sequence length="452" mass="51732">MNSIQKHSKIDAAKLSTEFYFQSLLQEAYMLGELNAVESERVQMECIKLLAESTERYTKGNSSSVQIETAQEIMTSNLYTIGIYLKSLPGVEVALNEVINVPIEELYDLGYQVINRKLKVARYFFQLVRKTKIATQHQAYNETIEGIKLFFMQYNPQFSAHEMPGDIDYQLMHPVISLAGVEYIIQYLENLYYENLFCSKFDAQAVSEVMWGYDEGYEDLLENIFEHILQSALGCGLIGKNRQSLDFSPADLQIIKSTLVGKNQQSVLAALLPVSIAMLDDLGLKNTSLRHYVHLSLPDIAVTIFTAYETNSLNNVFSPRYNPNTKPMMTFYMGVKMDDAAYREVMEEFLSCRYFEDKLEIIKEHIKTLSDLEDIIIGGELTDTEAAMVFDLLGDVEIGALAKRHTFNQEVNAVDFSEAEIRMQYNLQKYLQRMPKNRLGGIYEKMKSIEVI</sequence>
<dbReference type="EMBL" id="LGYO01000020">
    <property type="protein sequence ID" value="KNZ42080.1"/>
    <property type="molecule type" value="Genomic_DNA"/>
</dbReference>
<proteinExistence type="predicted"/>
<dbReference type="RefSeq" id="WP_050739982.1">
    <property type="nucleotide sequence ID" value="NZ_LGYO01000020.1"/>
</dbReference>
<reference evidence="2" key="1">
    <citation type="submission" date="2015-07" db="EMBL/GenBank/DDBJ databases">
        <title>Draft genome sequence of Acetobacterium bakii DSM 8293, a potential psychrophilic chemical producer through syngas fermentation.</title>
        <authorList>
            <person name="Song Y."/>
            <person name="Hwang S."/>
            <person name="Cho B.-K."/>
        </authorList>
    </citation>
    <scope>NUCLEOTIDE SEQUENCE [LARGE SCALE GENOMIC DNA]</scope>
    <source>
        <strain evidence="2">DSM 8239</strain>
    </source>
</reference>
<dbReference type="OrthoDB" id="3173587at2"/>
<evidence type="ECO:0000313" key="1">
    <source>
        <dbReference type="EMBL" id="KNZ42080.1"/>
    </source>
</evidence>